<keyword evidence="3" id="KW-1185">Reference proteome</keyword>
<reference evidence="2" key="1">
    <citation type="submission" date="2020-01" db="EMBL/GenBank/DDBJ databases">
        <title>Whole-genome analyses of novel actinobacteria.</title>
        <authorList>
            <person name="Sahin N."/>
        </authorList>
    </citation>
    <scope>NUCLEOTIDE SEQUENCE</scope>
    <source>
        <strain evidence="2">YC537</strain>
    </source>
</reference>
<name>A0A964UMF4_9ACTN</name>
<evidence type="ECO:0000256" key="1">
    <source>
        <dbReference type="SAM" id="MobiDB-lite"/>
    </source>
</evidence>
<gene>
    <name evidence="2" type="ORF">GUY60_10270</name>
</gene>
<comment type="caution">
    <text evidence="2">The sequence shown here is derived from an EMBL/GenBank/DDBJ whole genome shotgun (WGS) entry which is preliminary data.</text>
</comment>
<dbReference type="RefSeq" id="WP_161696142.1">
    <property type="nucleotide sequence ID" value="NZ_JAAAHS010000054.1"/>
</dbReference>
<evidence type="ECO:0000313" key="2">
    <source>
        <dbReference type="EMBL" id="NBE51799.1"/>
    </source>
</evidence>
<proteinExistence type="predicted"/>
<sequence length="47" mass="4748">MTTTPPPGSALSAAEQALDARPFHRPTRACGPSPGGSAVSYVRPARG</sequence>
<feature type="region of interest" description="Disordered" evidence="1">
    <location>
        <begin position="24"/>
        <end position="47"/>
    </location>
</feature>
<dbReference type="Proteomes" id="UP000598297">
    <property type="component" value="Unassembled WGS sequence"/>
</dbReference>
<dbReference type="EMBL" id="JAAAHS010000054">
    <property type="protein sequence ID" value="NBE51799.1"/>
    <property type="molecule type" value="Genomic_DNA"/>
</dbReference>
<evidence type="ECO:0000313" key="3">
    <source>
        <dbReference type="Proteomes" id="UP000598297"/>
    </source>
</evidence>
<protein>
    <submittedName>
        <fullName evidence="2">Uncharacterized protein</fullName>
    </submittedName>
</protein>
<accession>A0A964UMF4</accession>
<organism evidence="2 3">
    <name type="scientific">Streptomyces boluensis</name>
    <dbReference type="NCBI Taxonomy" id="1775135"/>
    <lineage>
        <taxon>Bacteria</taxon>
        <taxon>Bacillati</taxon>
        <taxon>Actinomycetota</taxon>
        <taxon>Actinomycetes</taxon>
        <taxon>Kitasatosporales</taxon>
        <taxon>Streptomycetaceae</taxon>
        <taxon>Streptomyces</taxon>
    </lineage>
</organism>
<dbReference type="AlphaFoldDB" id="A0A964UMF4"/>